<dbReference type="InterPro" id="IPR012349">
    <property type="entry name" value="Split_barrel_FMN-bd"/>
</dbReference>
<evidence type="ECO:0000313" key="4">
    <source>
        <dbReference type="Proteomes" id="UP000219514"/>
    </source>
</evidence>
<protein>
    <submittedName>
        <fullName evidence="3">Pyridoxamine 5'-phosphate oxidase</fullName>
    </submittedName>
</protein>
<dbReference type="GO" id="GO:0005829">
    <property type="term" value="C:cytosol"/>
    <property type="evidence" value="ECO:0007669"/>
    <property type="project" value="TreeGrafter"/>
</dbReference>
<keyword evidence="1" id="KW-0560">Oxidoreductase</keyword>
<evidence type="ECO:0000259" key="2">
    <source>
        <dbReference type="Pfam" id="PF01243"/>
    </source>
</evidence>
<proteinExistence type="predicted"/>
<evidence type="ECO:0000313" key="3">
    <source>
        <dbReference type="EMBL" id="SNX97480.1"/>
    </source>
</evidence>
<dbReference type="AlphaFoldDB" id="A0A285EEQ3"/>
<dbReference type="PANTHER" id="PTHR35176:SF6">
    <property type="entry name" value="HEME OXYGENASE HI_0854-RELATED"/>
    <property type="match status" value="1"/>
</dbReference>
<keyword evidence="4" id="KW-1185">Reference proteome</keyword>
<dbReference type="InterPro" id="IPR052019">
    <property type="entry name" value="F420H2_bilvrd_red/Heme_oxyg"/>
</dbReference>
<dbReference type="EMBL" id="OBDO01000007">
    <property type="protein sequence ID" value="SNX97480.1"/>
    <property type="molecule type" value="Genomic_DNA"/>
</dbReference>
<dbReference type="Proteomes" id="UP000219514">
    <property type="component" value="Unassembled WGS sequence"/>
</dbReference>
<dbReference type="RefSeq" id="WP_097207587.1">
    <property type="nucleotide sequence ID" value="NZ_JACHXB010000006.1"/>
</dbReference>
<gene>
    <name evidence="3" type="ORF">SAMN06893097_107121</name>
</gene>
<dbReference type="PANTHER" id="PTHR35176">
    <property type="entry name" value="HEME OXYGENASE HI_0854-RELATED"/>
    <property type="match status" value="1"/>
</dbReference>
<dbReference type="SUPFAM" id="SSF50475">
    <property type="entry name" value="FMN-binding split barrel"/>
    <property type="match status" value="1"/>
</dbReference>
<organism evidence="3 4">
    <name type="scientific">Geodermatophilus sabuli</name>
    <dbReference type="NCBI Taxonomy" id="1564158"/>
    <lineage>
        <taxon>Bacteria</taxon>
        <taxon>Bacillati</taxon>
        <taxon>Actinomycetota</taxon>
        <taxon>Actinomycetes</taxon>
        <taxon>Geodermatophilales</taxon>
        <taxon>Geodermatophilaceae</taxon>
        <taxon>Geodermatophilus</taxon>
    </lineage>
</organism>
<accession>A0A285EEQ3</accession>
<dbReference type="InterPro" id="IPR011576">
    <property type="entry name" value="Pyridox_Oxase_N"/>
</dbReference>
<feature type="domain" description="Pyridoxamine 5'-phosphate oxidase N-terminal" evidence="2">
    <location>
        <begin position="16"/>
        <end position="131"/>
    </location>
</feature>
<dbReference type="GO" id="GO:0016627">
    <property type="term" value="F:oxidoreductase activity, acting on the CH-CH group of donors"/>
    <property type="evidence" value="ECO:0007669"/>
    <property type="project" value="TreeGrafter"/>
</dbReference>
<dbReference type="Pfam" id="PF01243">
    <property type="entry name" value="PNPOx_N"/>
    <property type="match status" value="1"/>
</dbReference>
<sequence>MASFADLETAEPEFAAQVRAAFDAHRHKVLATLRADGSPRVSGIEMQFVRGEPWLAGMPGSVKFADLRRDPRFALHGGSADPDDFTADAKLSGRATEVTDAGERRRFSEAAEVPDDPAAFDLFRVEIDQVVLTALNDDKTALVISSWHPGQGLTHTQRT</sequence>
<name>A0A285EEQ3_9ACTN</name>
<dbReference type="GO" id="GO:0070967">
    <property type="term" value="F:coenzyme F420 binding"/>
    <property type="evidence" value="ECO:0007669"/>
    <property type="project" value="TreeGrafter"/>
</dbReference>
<evidence type="ECO:0000256" key="1">
    <source>
        <dbReference type="ARBA" id="ARBA00023002"/>
    </source>
</evidence>
<dbReference type="Gene3D" id="2.30.110.10">
    <property type="entry name" value="Electron Transport, Fmn-binding Protein, Chain A"/>
    <property type="match status" value="1"/>
</dbReference>
<dbReference type="OrthoDB" id="5115613at2"/>
<reference evidence="3 4" key="1">
    <citation type="submission" date="2017-09" db="EMBL/GenBank/DDBJ databases">
        <authorList>
            <person name="Ehlers B."/>
            <person name="Leendertz F.H."/>
        </authorList>
    </citation>
    <scope>NUCLEOTIDE SEQUENCE [LARGE SCALE GENOMIC DNA]</scope>
    <source>
        <strain evidence="3 4">DSM 46844</strain>
    </source>
</reference>